<dbReference type="Gene3D" id="3.40.50.2020">
    <property type="match status" value="1"/>
</dbReference>
<dbReference type="CDD" id="cd06223">
    <property type="entry name" value="PRTases_typeI"/>
    <property type="match status" value="1"/>
</dbReference>
<evidence type="ECO:0000256" key="1">
    <source>
        <dbReference type="ARBA" id="ARBA00008007"/>
    </source>
</evidence>
<sequence length="226" mass="23520">MDAFSDLVARWRGAGLDAGVEALDLLFPVWCAGCDQPGRVLCPLCVAEVSDPVLRAIEPGLTVWSAMRFSGTGARAIRALKEEGRTGVARPLGGLIAGLADTAGWSDATLVPVPTSAAALRRRGYAVPELLAARTGHAWSRILRVRGRAVADQRGLGRRDRERNVAGTFAVRARPAGRAVVLIDDVVTTGATLREASRVLDAAGARVLGAVAAADTPRRISPGAGG</sequence>
<name>A0A7D5FAB6_9MICO</name>
<dbReference type="PANTHER" id="PTHR47505">
    <property type="entry name" value="DNA UTILIZATION PROTEIN YHGH"/>
    <property type="match status" value="1"/>
</dbReference>
<accession>A0A7D5FAB6</accession>
<feature type="domain" description="Phosphoribosyltransferase" evidence="2">
    <location>
        <begin position="173"/>
        <end position="219"/>
    </location>
</feature>
<dbReference type="InterPro" id="IPR000836">
    <property type="entry name" value="PRTase_dom"/>
</dbReference>
<dbReference type="InterPro" id="IPR029057">
    <property type="entry name" value="PRTase-like"/>
</dbReference>
<gene>
    <name evidence="3" type="ORF">HW566_12900</name>
</gene>
<evidence type="ECO:0000313" key="3">
    <source>
        <dbReference type="EMBL" id="QLD12589.1"/>
    </source>
</evidence>
<evidence type="ECO:0000313" key="4">
    <source>
        <dbReference type="Proteomes" id="UP000509638"/>
    </source>
</evidence>
<dbReference type="PANTHER" id="PTHR47505:SF1">
    <property type="entry name" value="DNA UTILIZATION PROTEIN YHGH"/>
    <property type="match status" value="1"/>
</dbReference>
<dbReference type="RefSeq" id="WP_178013471.1">
    <property type="nucleotide sequence ID" value="NZ_CP058316.1"/>
</dbReference>
<reference evidence="3 4" key="1">
    <citation type="submission" date="2020-06" db="EMBL/GenBank/DDBJ databases">
        <authorList>
            <person name="Jo H."/>
        </authorList>
    </citation>
    <scope>NUCLEOTIDE SEQUENCE [LARGE SCALE GENOMIC DNA]</scope>
    <source>
        <strain evidence="3 4">I46</strain>
    </source>
</reference>
<dbReference type="AlphaFoldDB" id="A0A7D5FAB6"/>
<dbReference type="Pfam" id="PF00156">
    <property type="entry name" value="Pribosyltran"/>
    <property type="match status" value="1"/>
</dbReference>
<comment type="similarity">
    <text evidence="1">Belongs to the ComF/GntX family.</text>
</comment>
<dbReference type="SUPFAM" id="SSF53271">
    <property type="entry name" value="PRTase-like"/>
    <property type="match status" value="1"/>
</dbReference>
<dbReference type="InterPro" id="IPR051910">
    <property type="entry name" value="ComF/GntX_DNA_util-trans"/>
</dbReference>
<organism evidence="3 4">
    <name type="scientific">Microbacterium oleivorans</name>
    <dbReference type="NCBI Taxonomy" id="273677"/>
    <lineage>
        <taxon>Bacteria</taxon>
        <taxon>Bacillati</taxon>
        <taxon>Actinomycetota</taxon>
        <taxon>Actinomycetes</taxon>
        <taxon>Micrococcales</taxon>
        <taxon>Microbacteriaceae</taxon>
        <taxon>Microbacterium</taxon>
    </lineage>
</organism>
<protein>
    <submittedName>
        <fullName evidence="3">ComF family protein</fullName>
    </submittedName>
</protein>
<evidence type="ECO:0000259" key="2">
    <source>
        <dbReference type="Pfam" id="PF00156"/>
    </source>
</evidence>
<dbReference type="EMBL" id="CP058316">
    <property type="protein sequence ID" value="QLD12589.1"/>
    <property type="molecule type" value="Genomic_DNA"/>
</dbReference>
<dbReference type="Proteomes" id="UP000509638">
    <property type="component" value="Chromosome"/>
</dbReference>
<proteinExistence type="inferred from homology"/>